<dbReference type="RefSeq" id="WP_183343975.1">
    <property type="nucleotide sequence ID" value="NZ_JACHNU010000006.1"/>
</dbReference>
<keyword evidence="7" id="KW-1185">Reference proteome</keyword>
<dbReference type="InterPro" id="IPR002716">
    <property type="entry name" value="PIN_dom"/>
</dbReference>
<evidence type="ECO:0000256" key="3">
    <source>
        <dbReference type="ARBA" id="ARBA00022801"/>
    </source>
</evidence>
<dbReference type="AlphaFoldDB" id="A0A840IJH4"/>
<keyword evidence="2" id="KW-0479">Metal-binding</keyword>
<dbReference type="CDD" id="cd09872">
    <property type="entry name" value="PIN_Sll0205-like"/>
    <property type="match status" value="1"/>
</dbReference>
<dbReference type="PANTHER" id="PTHR36173:SF1">
    <property type="entry name" value="RIBONUCLEASE VAPC22"/>
    <property type="match status" value="1"/>
</dbReference>
<comment type="caution">
    <text evidence="6">The sequence shown here is derived from an EMBL/GenBank/DDBJ whole genome shotgun (WGS) entry which is preliminary data.</text>
</comment>
<organism evidence="6 7">
    <name type="scientific">Conexibacter arvalis</name>
    <dbReference type="NCBI Taxonomy" id="912552"/>
    <lineage>
        <taxon>Bacteria</taxon>
        <taxon>Bacillati</taxon>
        <taxon>Actinomycetota</taxon>
        <taxon>Thermoleophilia</taxon>
        <taxon>Solirubrobacterales</taxon>
        <taxon>Conexibacteraceae</taxon>
        <taxon>Conexibacter</taxon>
    </lineage>
</organism>
<dbReference type="EMBL" id="JACHNU010000006">
    <property type="protein sequence ID" value="MBB4664174.1"/>
    <property type="molecule type" value="Genomic_DNA"/>
</dbReference>
<dbReference type="GO" id="GO:0016787">
    <property type="term" value="F:hydrolase activity"/>
    <property type="evidence" value="ECO:0007669"/>
    <property type="project" value="UniProtKB-KW"/>
</dbReference>
<accession>A0A840IJH4</accession>
<evidence type="ECO:0000313" key="7">
    <source>
        <dbReference type="Proteomes" id="UP000585272"/>
    </source>
</evidence>
<dbReference type="Pfam" id="PF01850">
    <property type="entry name" value="PIN"/>
    <property type="match status" value="1"/>
</dbReference>
<gene>
    <name evidence="6" type="ORF">BDZ31_003777</name>
</gene>
<dbReference type="Gene3D" id="3.40.50.1010">
    <property type="entry name" value="5'-nuclease"/>
    <property type="match status" value="1"/>
</dbReference>
<keyword evidence="1" id="KW-0540">Nuclease</keyword>
<evidence type="ECO:0000259" key="5">
    <source>
        <dbReference type="Pfam" id="PF01850"/>
    </source>
</evidence>
<sequence length="123" mass="13516">MWLWWASTPERLSPAAAEAISSAVDLAVSTLSCWEVAMLAERGRIALDRPAAQWVRAALAADDRLRALAPDADVAVRAAQLGRDGFHGDPADRFIYATARARAGTLVTRDEALRRFDPERTVW</sequence>
<dbReference type="GO" id="GO:0004518">
    <property type="term" value="F:nuclease activity"/>
    <property type="evidence" value="ECO:0007669"/>
    <property type="project" value="UniProtKB-KW"/>
</dbReference>
<evidence type="ECO:0000256" key="4">
    <source>
        <dbReference type="ARBA" id="ARBA00022842"/>
    </source>
</evidence>
<name>A0A840IJH4_9ACTN</name>
<dbReference type="GO" id="GO:0046872">
    <property type="term" value="F:metal ion binding"/>
    <property type="evidence" value="ECO:0007669"/>
    <property type="project" value="UniProtKB-KW"/>
</dbReference>
<keyword evidence="3" id="KW-0378">Hydrolase</keyword>
<dbReference type="SUPFAM" id="SSF88723">
    <property type="entry name" value="PIN domain-like"/>
    <property type="match status" value="1"/>
</dbReference>
<keyword evidence="4" id="KW-0460">Magnesium</keyword>
<proteinExistence type="predicted"/>
<dbReference type="InterPro" id="IPR029060">
    <property type="entry name" value="PIN-like_dom_sf"/>
</dbReference>
<dbReference type="InterPro" id="IPR041705">
    <property type="entry name" value="PIN_Sll0205"/>
</dbReference>
<feature type="domain" description="PIN" evidence="5">
    <location>
        <begin position="2"/>
        <end position="117"/>
    </location>
</feature>
<evidence type="ECO:0000256" key="1">
    <source>
        <dbReference type="ARBA" id="ARBA00022722"/>
    </source>
</evidence>
<evidence type="ECO:0000313" key="6">
    <source>
        <dbReference type="EMBL" id="MBB4664174.1"/>
    </source>
</evidence>
<dbReference type="InterPro" id="IPR052919">
    <property type="entry name" value="TA_system_RNase"/>
</dbReference>
<reference evidence="6 7" key="1">
    <citation type="submission" date="2020-08" db="EMBL/GenBank/DDBJ databases">
        <title>Genomic Encyclopedia of Archaeal and Bacterial Type Strains, Phase II (KMG-II): from individual species to whole genera.</title>
        <authorList>
            <person name="Goeker M."/>
        </authorList>
    </citation>
    <scope>NUCLEOTIDE SEQUENCE [LARGE SCALE GENOMIC DNA]</scope>
    <source>
        <strain evidence="6 7">DSM 23288</strain>
    </source>
</reference>
<dbReference type="PANTHER" id="PTHR36173">
    <property type="entry name" value="RIBONUCLEASE VAPC16-RELATED"/>
    <property type="match status" value="1"/>
</dbReference>
<evidence type="ECO:0000256" key="2">
    <source>
        <dbReference type="ARBA" id="ARBA00022723"/>
    </source>
</evidence>
<dbReference type="Proteomes" id="UP000585272">
    <property type="component" value="Unassembled WGS sequence"/>
</dbReference>
<protein>
    <submittedName>
        <fullName evidence="6">PIN domain nuclease of toxin-antitoxin system</fullName>
    </submittedName>
</protein>